<organism evidence="2 3">
    <name type="scientific">Candidatus Bilamarchaeum dharawalense</name>
    <dbReference type="NCBI Taxonomy" id="2885759"/>
    <lineage>
        <taxon>Archaea</taxon>
        <taxon>Candidatus Micrarchaeota</taxon>
        <taxon>Candidatus Micrarchaeia</taxon>
        <taxon>Candidatus Anstonellales</taxon>
        <taxon>Candidatus Bilamarchaeaceae</taxon>
        <taxon>Candidatus Bilamarchaeum</taxon>
    </lineage>
</organism>
<keyword evidence="1" id="KW-0812">Transmembrane</keyword>
<evidence type="ECO:0000313" key="2">
    <source>
        <dbReference type="EMBL" id="VVC04572.1"/>
    </source>
</evidence>
<evidence type="ECO:0000313" key="3">
    <source>
        <dbReference type="Proteomes" id="UP000789941"/>
    </source>
</evidence>
<sequence length="41" mass="4904">MELSDLELYDKWWFMLLYIFVVKGVYSGIVGIYRADRRISG</sequence>
<evidence type="ECO:0000256" key="1">
    <source>
        <dbReference type="SAM" id="Phobius"/>
    </source>
</evidence>
<keyword evidence="1" id="KW-0472">Membrane</keyword>
<feature type="transmembrane region" description="Helical" evidence="1">
    <location>
        <begin position="12"/>
        <end position="33"/>
    </location>
</feature>
<gene>
    <name evidence="2" type="ORF">LFW2832_01050</name>
</gene>
<keyword evidence="1" id="KW-1133">Transmembrane helix</keyword>
<name>A0A5E4LWZ5_9ARCH</name>
<proteinExistence type="predicted"/>
<dbReference type="AlphaFoldDB" id="A0A5E4LWZ5"/>
<reference evidence="2 3" key="1">
    <citation type="submission" date="2019-08" db="EMBL/GenBank/DDBJ databases">
        <authorList>
            <person name="Vazquez-Campos X."/>
        </authorList>
    </citation>
    <scope>NUCLEOTIDE SEQUENCE [LARGE SCALE GENOMIC DNA]</scope>
    <source>
        <strain evidence="2">LFW-283_2</strain>
    </source>
</reference>
<dbReference type="Proteomes" id="UP000789941">
    <property type="component" value="Unassembled WGS sequence"/>
</dbReference>
<dbReference type="EMBL" id="CABMJJ010000009">
    <property type="protein sequence ID" value="VVC04572.1"/>
    <property type="molecule type" value="Genomic_DNA"/>
</dbReference>
<protein>
    <submittedName>
        <fullName evidence="2">Uncharacterized protein</fullName>
    </submittedName>
</protein>
<comment type="caution">
    <text evidence="2">The sequence shown here is derived from an EMBL/GenBank/DDBJ whole genome shotgun (WGS) entry which is preliminary data.</text>
</comment>
<accession>A0A5E4LWZ5</accession>